<reference evidence="2" key="1">
    <citation type="submission" date="2024-04" db="UniProtKB">
        <authorList>
            <consortium name="EnsemblMetazoa"/>
        </authorList>
    </citation>
    <scope>IDENTIFICATION</scope>
    <source>
        <strain evidence="2">EBRO</strain>
    </source>
</reference>
<name>A0AAG5D1U7_ANOAO</name>
<proteinExistence type="predicted"/>
<dbReference type="AlphaFoldDB" id="A0AAG5D1U7"/>
<evidence type="ECO:0000313" key="2">
    <source>
        <dbReference type="EnsemblMetazoa" id="ENSAATROPP004844"/>
    </source>
</evidence>
<evidence type="ECO:0000259" key="1">
    <source>
        <dbReference type="PROSITE" id="PS50878"/>
    </source>
</evidence>
<dbReference type="PROSITE" id="PS50878">
    <property type="entry name" value="RT_POL"/>
    <property type="match status" value="1"/>
</dbReference>
<evidence type="ECO:0000313" key="3">
    <source>
        <dbReference type="Proteomes" id="UP000075880"/>
    </source>
</evidence>
<dbReference type="Proteomes" id="UP000075880">
    <property type="component" value="Unassembled WGS sequence"/>
</dbReference>
<dbReference type="EnsemblMetazoa" id="ENSAATROPT005168">
    <property type="protein sequence ID" value="ENSAATROPP004844"/>
    <property type="gene ID" value="ENSAATROPG004134"/>
</dbReference>
<dbReference type="PANTHER" id="PTHR33332">
    <property type="entry name" value="REVERSE TRANSCRIPTASE DOMAIN-CONTAINING PROTEIN"/>
    <property type="match status" value="1"/>
</dbReference>
<keyword evidence="3" id="KW-1185">Reference proteome</keyword>
<feature type="domain" description="Reverse transcriptase" evidence="1">
    <location>
        <begin position="1"/>
        <end position="148"/>
    </location>
</feature>
<dbReference type="InterPro" id="IPR000477">
    <property type="entry name" value="RT_dom"/>
</dbReference>
<organism evidence="2 3">
    <name type="scientific">Anopheles atroparvus</name>
    <name type="common">European mosquito</name>
    <dbReference type="NCBI Taxonomy" id="41427"/>
    <lineage>
        <taxon>Eukaryota</taxon>
        <taxon>Metazoa</taxon>
        <taxon>Ecdysozoa</taxon>
        <taxon>Arthropoda</taxon>
        <taxon>Hexapoda</taxon>
        <taxon>Insecta</taxon>
        <taxon>Pterygota</taxon>
        <taxon>Neoptera</taxon>
        <taxon>Endopterygota</taxon>
        <taxon>Diptera</taxon>
        <taxon>Nematocera</taxon>
        <taxon>Culicoidea</taxon>
        <taxon>Culicidae</taxon>
        <taxon>Anophelinae</taxon>
        <taxon>Anopheles</taxon>
    </lineage>
</organism>
<sequence>MGVPAQLQRMLASYFTDRRLVYDTDNGPVTRPLTAGVPQGSILGPTLWNVMYDSVLSVELPVGARSIAYADDLVLLIPAKTSAGAAQRASRAIAAVNRWMVKHHLSIAPAKTEIILVSRKRKTINVPVFVNGQTIKTQQSMRYLGVQLDHHLSWLPHVRRVAEKATNVANAVIRLMRNHSGPKGAKRRLISSVVESVLRYAAPIWHEAVNTREGRRLLWRAQKSCAIKTAFAFRTVGYKSAVAIANIVPICRLVSEDARCYQRLRSSDGSLSRQTVRQEERMVTLRHWQDERGKDAAKTGASRYDRWTLRVLPDIAAWHFRKHGEVNFYLCQVLSGHGFFRDHLHCMSYALSPDCSWCPGVPETADHAIFECPHFDEIRRRFINVEGQEAISPDNLQRCVRTAELNGRVFGTLLRRAKVFEDDKEPLHSERFQWQIT</sequence>
<protein>
    <recommendedName>
        <fullName evidence="1">Reverse transcriptase domain-containing protein</fullName>
    </recommendedName>
</protein>
<dbReference type="Pfam" id="PF00078">
    <property type="entry name" value="RVT_1"/>
    <property type="match status" value="1"/>
</dbReference>
<accession>A0AAG5D1U7</accession>